<dbReference type="AlphaFoldDB" id="A0A5C3NE21"/>
<evidence type="ECO:0000313" key="3">
    <source>
        <dbReference type="Proteomes" id="UP000305948"/>
    </source>
</evidence>
<name>A0A5C3NE21_9AGAM</name>
<organism evidence="2 3">
    <name type="scientific">Heliocybe sulcata</name>
    <dbReference type="NCBI Taxonomy" id="5364"/>
    <lineage>
        <taxon>Eukaryota</taxon>
        <taxon>Fungi</taxon>
        <taxon>Dikarya</taxon>
        <taxon>Basidiomycota</taxon>
        <taxon>Agaricomycotina</taxon>
        <taxon>Agaricomycetes</taxon>
        <taxon>Gloeophyllales</taxon>
        <taxon>Gloeophyllaceae</taxon>
        <taxon>Heliocybe</taxon>
    </lineage>
</organism>
<protein>
    <submittedName>
        <fullName evidence="2">Uncharacterized protein</fullName>
    </submittedName>
</protein>
<dbReference type="EMBL" id="ML213504">
    <property type="protein sequence ID" value="TFK55570.1"/>
    <property type="molecule type" value="Genomic_DNA"/>
</dbReference>
<evidence type="ECO:0000313" key="2">
    <source>
        <dbReference type="EMBL" id="TFK55570.1"/>
    </source>
</evidence>
<evidence type="ECO:0000256" key="1">
    <source>
        <dbReference type="SAM" id="MobiDB-lite"/>
    </source>
</evidence>
<dbReference type="Proteomes" id="UP000305948">
    <property type="component" value="Unassembled WGS sequence"/>
</dbReference>
<feature type="region of interest" description="Disordered" evidence="1">
    <location>
        <begin position="23"/>
        <end position="49"/>
    </location>
</feature>
<reference evidence="2 3" key="1">
    <citation type="journal article" date="2019" name="Nat. Ecol. Evol.">
        <title>Megaphylogeny resolves global patterns of mushroom evolution.</title>
        <authorList>
            <person name="Varga T."/>
            <person name="Krizsan K."/>
            <person name="Foldi C."/>
            <person name="Dima B."/>
            <person name="Sanchez-Garcia M."/>
            <person name="Sanchez-Ramirez S."/>
            <person name="Szollosi G.J."/>
            <person name="Szarkandi J.G."/>
            <person name="Papp V."/>
            <person name="Albert L."/>
            <person name="Andreopoulos W."/>
            <person name="Angelini C."/>
            <person name="Antonin V."/>
            <person name="Barry K.W."/>
            <person name="Bougher N.L."/>
            <person name="Buchanan P."/>
            <person name="Buyck B."/>
            <person name="Bense V."/>
            <person name="Catcheside P."/>
            <person name="Chovatia M."/>
            <person name="Cooper J."/>
            <person name="Damon W."/>
            <person name="Desjardin D."/>
            <person name="Finy P."/>
            <person name="Geml J."/>
            <person name="Haridas S."/>
            <person name="Hughes K."/>
            <person name="Justo A."/>
            <person name="Karasinski D."/>
            <person name="Kautmanova I."/>
            <person name="Kiss B."/>
            <person name="Kocsube S."/>
            <person name="Kotiranta H."/>
            <person name="LaButti K.M."/>
            <person name="Lechner B.E."/>
            <person name="Liimatainen K."/>
            <person name="Lipzen A."/>
            <person name="Lukacs Z."/>
            <person name="Mihaltcheva S."/>
            <person name="Morgado L.N."/>
            <person name="Niskanen T."/>
            <person name="Noordeloos M.E."/>
            <person name="Ohm R.A."/>
            <person name="Ortiz-Santana B."/>
            <person name="Ovrebo C."/>
            <person name="Racz N."/>
            <person name="Riley R."/>
            <person name="Savchenko A."/>
            <person name="Shiryaev A."/>
            <person name="Soop K."/>
            <person name="Spirin V."/>
            <person name="Szebenyi C."/>
            <person name="Tomsovsky M."/>
            <person name="Tulloss R.E."/>
            <person name="Uehling J."/>
            <person name="Grigoriev I.V."/>
            <person name="Vagvolgyi C."/>
            <person name="Papp T."/>
            <person name="Martin F.M."/>
            <person name="Miettinen O."/>
            <person name="Hibbett D.S."/>
            <person name="Nagy L.G."/>
        </authorList>
    </citation>
    <scope>NUCLEOTIDE SEQUENCE [LARGE SCALE GENOMIC DNA]</scope>
    <source>
        <strain evidence="2 3">OMC1185</strain>
    </source>
</reference>
<gene>
    <name evidence="2" type="ORF">OE88DRAFT_1651942</name>
</gene>
<proteinExistence type="predicted"/>
<keyword evidence="3" id="KW-1185">Reference proteome</keyword>
<accession>A0A5C3NE21</accession>
<sequence>MAPPQGLGHYARAEAFLQVRLNNRQERAETSSSRRNTEGGSEIEARAPGDALTWRSSIRHIQRLCRERRKPEDTRWYAWAATEGRVMLRYHRRRWIFDKHPGQGSICRNESRDCKGEEAGKAIRA</sequence>